<dbReference type="InterPro" id="IPR011009">
    <property type="entry name" value="Kinase-like_dom_sf"/>
</dbReference>
<dbReference type="SUPFAM" id="SSF56112">
    <property type="entry name" value="Protein kinase-like (PK-like)"/>
    <property type="match status" value="1"/>
</dbReference>
<name>A0AAV9UA32_9PEZI</name>
<dbReference type="InterPro" id="IPR052396">
    <property type="entry name" value="Meiotic_Drive_Suppr_Kinase"/>
</dbReference>
<proteinExistence type="predicted"/>
<protein>
    <recommendedName>
        <fullName evidence="1">non-specific serine/threonine protein kinase</fullName>
        <ecNumber evidence="1">2.7.11.1</ecNumber>
    </recommendedName>
</protein>
<reference evidence="4 5" key="1">
    <citation type="submission" date="2019-10" db="EMBL/GenBank/DDBJ databases">
        <authorList>
            <person name="Palmer J.M."/>
        </authorList>
    </citation>
    <scope>NUCLEOTIDE SEQUENCE [LARGE SCALE GENOMIC DNA]</scope>
    <source>
        <strain evidence="4 5">TWF696</strain>
    </source>
</reference>
<keyword evidence="5" id="KW-1185">Reference proteome</keyword>
<evidence type="ECO:0000313" key="4">
    <source>
        <dbReference type="EMBL" id="KAK6336313.1"/>
    </source>
</evidence>
<dbReference type="Gene3D" id="1.10.510.10">
    <property type="entry name" value="Transferase(Phosphotransferase) domain 1"/>
    <property type="match status" value="1"/>
</dbReference>
<comment type="catalytic activity">
    <reaction evidence="2">
        <text>L-threonyl-[protein] + ATP = O-phospho-L-threonyl-[protein] + ADP + H(+)</text>
        <dbReference type="Rhea" id="RHEA:46608"/>
        <dbReference type="Rhea" id="RHEA-COMP:11060"/>
        <dbReference type="Rhea" id="RHEA-COMP:11605"/>
        <dbReference type="ChEBI" id="CHEBI:15378"/>
        <dbReference type="ChEBI" id="CHEBI:30013"/>
        <dbReference type="ChEBI" id="CHEBI:30616"/>
        <dbReference type="ChEBI" id="CHEBI:61977"/>
        <dbReference type="ChEBI" id="CHEBI:456216"/>
        <dbReference type="EC" id="2.7.11.1"/>
    </reaction>
</comment>
<organism evidence="4 5">
    <name type="scientific">Orbilia brochopaga</name>
    <dbReference type="NCBI Taxonomy" id="3140254"/>
    <lineage>
        <taxon>Eukaryota</taxon>
        <taxon>Fungi</taxon>
        <taxon>Dikarya</taxon>
        <taxon>Ascomycota</taxon>
        <taxon>Pezizomycotina</taxon>
        <taxon>Orbiliomycetes</taxon>
        <taxon>Orbiliales</taxon>
        <taxon>Orbiliaceae</taxon>
        <taxon>Orbilia</taxon>
    </lineage>
</organism>
<accession>A0AAV9UA32</accession>
<evidence type="ECO:0000313" key="5">
    <source>
        <dbReference type="Proteomes" id="UP001375240"/>
    </source>
</evidence>
<evidence type="ECO:0000256" key="1">
    <source>
        <dbReference type="ARBA" id="ARBA00012513"/>
    </source>
</evidence>
<dbReference type="PANTHER" id="PTHR37171">
    <property type="entry name" value="SERINE/THREONINE-PROTEIN KINASE YRZF-RELATED"/>
    <property type="match status" value="1"/>
</dbReference>
<sequence>MKLLDALRIARLGKPFPGPLKYRSSARGTLPAHPRHLTKELKPWPNFFKEVKDYLAPYLQYDYPNLDTFPSREAWEKKMNRRRYMTNEGFLARYLQGGLYEPCEDILHDAFNIHGSFAHDQTLNAGRTDTVLTFDALNKHPQESGRGICVIEQKTPWDLPITSETDVVEHYRRQVKVEPDNIVKAIHQLHGYMTFNCLKYGALSNAETLLLFRRVHASKSQCGGVLECSPPIAWDGVELESQLAALIYVANLTYKDGWFRHDDSMRDERLSRTPDLSFDDIEKLSAPLSDSKWRETTEGLSFRLTESLAWDKSSSSRAQVIEDGKAIADVVLKIYSSKFPEAWDGAVEEARIYERLSDLQGTCVPRLYTTGTVWGLLSILILEDCGDSLRAGWKPGTTDLAKRALTAIHDRGVCHSDIALQNIVYKVDGSGSGELRIIDFGEARVEDDGEVLRREVRELEALEPEHDGEM</sequence>
<dbReference type="Proteomes" id="UP001375240">
    <property type="component" value="Unassembled WGS sequence"/>
</dbReference>
<comment type="caution">
    <text evidence="4">The sequence shown here is derived from an EMBL/GenBank/DDBJ whole genome shotgun (WGS) entry which is preliminary data.</text>
</comment>
<dbReference type="EMBL" id="JAVHNQ010000011">
    <property type="protein sequence ID" value="KAK6336313.1"/>
    <property type="molecule type" value="Genomic_DNA"/>
</dbReference>
<dbReference type="EC" id="2.7.11.1" evidence="1"/>
<comment type="catalytic activity">
    <reaction evidence="3">
        <text>L-seryl-[protein] + ATP = O-phospho-L-seryl-[protein] + ADP + H(+)</text>
        <dbReference type="Rhea" id="RHEA:17989"/>
        <dbReference type="Rhea" id="RHEA-COMP:9863"/>
        <dbReference type="Rhea" id="RHEA-COMP:11604"/>
        <dbReference type="ChEBI" id="CHEBI:15378"/>
        <dbReference type="ChEBI" id="CHEBI:29999"/>
        <dbReference type="ChEBI" id="CHEBI:30616"/>
        <dbReference type="ChEBI" id="CHEBI:83421"/>
        <dbReference type="ChEBI" id="CHEBI:456216"/>
        <dbReference type="EC" id="2.7.11.1"/>
    </reaction>
</comment>
<dbReference type="AlphaFoldDB" id="A0AAV9UA32"/>
<dbReference type="PROSITE" id="PS00109">
    <property type="entry name" value="PROTEIN_KINASE_TYR"/>
    <property type="match status" value="1"/>
</dbReference>
<dbReference type="InterPro" id="IPR008266">
    <property type="entry name" value="Tyr_kinase_AS"/>
</dbReference>
<evidence type="ECO:0000256" key="2">
    <source>
        <dbReference type="ARBA" id="ARBA00047899"/>
    </source>
</evidence>
<dbReference type="GO" id="GO:0004674">
    <property type="term" value="F:protein serine/threonine kinase activity"/>
    <property type="evidence" value="ECO:0007669"/>
    <property type="project" value="UniProtKB-EC"/>
</dbReference>
<dbReference type="PANTHER" id="PTHR37171:SF1">
    <property type="entry name" value="SERINE_THREONINE-PROTEIN KINASE YRZF-RELATED"/>
    <property type="match status" value="1"/>
</dbReference>
<gene>
    <name evidence="4" type="ORF">TWF696_001875</name>
</gene>
<evidence type="ECO:0000256" key="3">
    <source>
        <dbReference type="ARBA" id="ARBA00048679"/>
    </source>
</evidence>